<reference evidence="1" key="1">
    <citation type="journal article" date="2020" name="Nature">
        <title>Giant virus diversity and host interactions through global metagenomics.</title>
        <authorList>
            <person name="Schulz F."/>
            <person name="Roux S."/>
            <person name="Paez-Espino D."/>
            <person name="Jungbluth S."/>
            <person name="Walsh D.A."/>
            <person name="Denef V.J."/>
            <person name="McMahon K.D."/>
            <person name="Konstantinidis K.T."/>
            <person name="Eloe-Fadrosh E.A."/>
            <person name="Kyrpides N.C."/>
            <person name="Woyke T."/>
        </authorList>
    </citation>
    <scope>NUCLEOTIDE SEQUENCE</scope>
    <source>
        <strain evidence="1">GVMAG-M-3300023174-130</strain>
    </source>
</reference>
<accession>A0A6C0D702</accession>
<dbReference type="EMBL" id="MN739548">
    <property type="protein sequence ID" value="QHT12548.1"/>
    <property type="molecule type" value="Genomic_DNA"/>
</dbReference>
<evidence type="ECO:0000313" key="1">
    <source>
        <dbReference type="EMBL" id="QHT12548.1"/>
    </source>
</evidence>
<dbReference type="AlphaFoldDB" id="A0A6C0D702"/>
<name>A0A6C0D702_9ZZZZ</name>
<organism evidence="1">
    <name type="scientific">viral metagenome</name>
    <dbReference type="NCBI Taxonomy" id="1070528"/>
    <lineage>
        <taxon>unclassified sequences</taxon>
        <taxon>metagenomes</taxon>
        <taxon>organismal metagenomes</taxon>
    </lineage>
</organism>
<protein>
    <submittedName>
        <fullName evidence="1">Uncharacterized protein</fullName>
    </submittedName>
</protein>
<proteinExistence type="predicted"/>
<sequence length="108" mass="13096">MSNQIFKNILPIEILIDLLKDICSKTNDYYTIDINSYKRGIFTNKINEFLEKCKPYYHKSKHKYLERKLTYNNFVTVVRQICNQNKIAYTSKIKYDKSDYNIIYNIYL</sequence>